<dbReference type="OrthoDB" id="7376105at2"/>
<dbReference type="EMBL" id="FNYE01000002">
    <property type="protein sequence ID" value="SEI52245.1"/>
    <property type="molecule type" value="Genomic_DNA"/>
</dbReference>
<dbReference type="STRING" id="667676.SAMN05192539_1002154"/>
<keyword evidence="2" id="KW-1185">Reference proteome</keyword>
<evidence type="ECO:0000313" key="1">
    <source>
        <dbReference type="EMBL" id="SEI52245.1"/>
    </source>
</evidence>
<dbReference type="Proteomes" id="UP000198866">
    <property type="component" value="Unassembled WGS sequence"/>
</dbReference>
<protein>
    <submittedName>
        <fullName evidence="1">Uncharacterized protein</fullName>
    </submittedName>
</protein>
<accession>A0A1H6RKX8</accession>
<dbReference type="AlphaFoldDB" id="A0A1H6RKX8"/>
<proteinExistence type="predicted"/>
<organism evidence="1 2">
    <name type="scientific">Paraburkholderia diazotrophica</name>
    <dbReference type="NCBI Taxonomy" id="667676"/>
    <lineage>
        <taxon>Bacteria</taxon>
        <taxon>Pseudomonadati</taxon>
        <taxon>Pseudomonadota</taxon>
        <taxon>Betaproteobacteria</taxon>
        <taxon>Burkholderiales</taxon>
        <taxon>Burkholderiaceae</taxon>
        <taxon>Paraburkholderia</taxon>
    </lineage>
</organism>
<evidence type="ECO:0000313" key="2">
    <source>
        <dbReference type="Proteomes" id="UP000198866"/>
    </source>
</evidence>
<dbReference type="RefSeq" id="WP_143062202.1">
    <property type="nucleotide sequence ID" value="NZ_FNYE01000002.1"/>
</dbReference>
<reference evidence="2" key="1">
    <citation type="submission" date="2016-10" db="EMBL/GenBank/DDBJ databases">
        <authorList>
            <person name="Varghese N."/>
            <person name="Submissions S."/>
        </authorList>
    </citation>
    <scope>NUCLEOTIDE SEQUENCE [LARGE SCALE GENOMIC DNA]</scope>
    <source>
        <strain evidence="2">LMG 26031</strain>
    </source>
</reference>
<name>A0A1H6RKX8_9BURK</name>
<sequence>MRPTPTILTNCTGRKRAKGTAISLSTVTLGNTLDGVALNWAEAVKSAPPNHVAEELYAGRSFAEAKRVSAALGASLRIVSAGLGIVSAEERIPNYDLTVGSGHNSLATVLTGFSASASDWWSALTLQFDTPRTLRSALRDADDVLVMLALPASYLNLIVNELAALPARQVNRLRIFTSSYGRTILPPAVRHTAMPYDDRLETSRLPGTRTDFPQRALRHFVEDLSGHELDLCVAAKVVAESMHQLNKRPVPVRTRMSDHEIAALIRENWSRFQGASTQLLRYLRDEASVACEQRRFRDIWSHVKNEVLDGRS</sequence>
<gene>
    <name evidence="1" type="ORF">SAMN05192539_1002154</name>
</gene>